<evidence type="ECO:0000313" key="2">
    <source>
        <dbReference type="Proteomes" id="UP000075230"/>
    </source>
</evidence>
<evidence type="ECO:0000313" key="1">
    <source>
        <dbReference type="EMBL" id="GAT18966.1"/>
    </source>
</evidence>
<proteinExistence type="predicted"/>
<reference evidence="1 2" key="1">
    <citation type="journal article" date="2016" name="DNA Res.">
        <title>Genome sequence of Aspergillus luchuensis NBRC 4314.</title>
        <authorList>
            <person name="Yamada O."/>
            <person name="Machida M."/>
            <person name="Hosoyama A."/>
            <person name="Goto M."/>
            <person name="Takahashi T."/>
            <person name="Futagami T."/>
            <person name="Yamagata Y."/>
            <person name="Takeuchi M."/>
            <person name="Kobayashi T."/>
            <person name="Koike H."/>
            <person name="Abe K."/>
            <person name="Asai K."/>
            <person name="Arita M."/>
            <person name="Fujita N."/>
            <person name="Fukuda K."/>
            <person name="Higa K."/>
            <person name="Horikawa H."/>
            <person name="Ishikawa T."/>
            <person name="Jinno K."/>
            <person name="Kato Y."/>
            <person name="Kirimura K."/>
            <person name="Mizutani O."/>
            <person name="Nakasone K."/>
            <person name="Sano M."/>
            <person name="Shiraishi Y."/>
            <person name="Tsukahara M."/>
            <person name="Gomi K."/>
        </authorList>
    </citation>
    <scope>NUCLEOTIDE SEQUENCE [LARGE SCALE GENOMIC DNA]</scope>
    <source>
        <strain evidence="1 2">RIB 2604</strain>
    </source>
</reference>
<sequence>MALVRDPAFWKRFSAAMHLDEEAKTETGPKKPTIWTYVKAPQGGSTSLSTLLKVRFSQGNCAGAISSSRLKVKGGDSGNRGWEAEMWKGKEYCEYDIWAGYERAGLICTISLIIRRSRLAFGEEYPAYARGHSGIY</sequence>
<dbReference type="AlphaFoldDB" id="A0A146EY31"/>
<organism evidence="1 2">
    <name type="scientific">Aspergillus kawachii</name>
    <name type="common">White koji mold</name>
    <name type="synonym">Aspergillus awamori var. kawachi</name>
    <dbReference type="NCBI Taxonomy" id="1069201"/>
    <lineage>
        <taxon>Eukaryota</taxon>
        <taxon>Fungi</taxon>
        <taxon>Dikarya</taxon>
        <taxon>Ascomycota</taxon>
        <taxon>Pezizomycotina</taxon>
        <taxon>Eurotiomycetes</taxon>
        <taxon>Eurotiomycetidae</taxon>
        <taxon>Eurotiales</taxon>
        <taxon>Aspergillaceae</taxon>
        <taxon>Aspergillus</taxon>
        <taxon>Aspergillus subgen. Circumdati</taxon>
    </lineage>
</organism>
<reference evidence="2" key="2">
    <citation type="submission" date="2016-02" db="EMBL/GenBank/DDBJ databases">
        <title>Genome sequencing of Aspergillus luchuensis NBRC 4314.</title>
        <authorList>
            <person name="Yamada O."/>
        </authorList>
    </citation>
    <scope>NUCLEOTIDE SEQUENCE [LARGE SCALE GENOMIC DNA]</scope>
    <source>
        <strain evidence="2">RIB 2604</strain>
    </source>
</reference>
<comment type="caution">
    <text evidence="1">The sequence shown here is derived from an EMBL/GenBank/DDBJ whole genome shotgun (WGS) entry which is preliminary data.</text>
</comment>
<name>A0A146EY31_ASPKA</name>
<protein>
    <submittedName>
        <fullName evidence="1">Beta-N-acetylglucosaminidase</fullName>
    </submittedName>
</protein>
<gene>
    <name evidence="1" type="ORF">RIB2604_00300630</name>
</gene>
<dbReference type="Proteomes" id="UP000075230">
    <property type="component" value="Unassembled WGS sequence"/>
</dbReference>
<accession>A0A146EY31</accession>
<dbReference type="EMBL" id="BCWF01000003">
    <property type="protein sequence ID" value="GAT18966.1"/>
    <property type="molecule type" value="Genomic_DNA"/>
</dbReference>